<dbReference type="Gene3D" id="3.40.50.150">
    <property type="entry name" value="Vaccinia Virus protein VP39"/>
    <property type="match status" value="1"/>
</dbReference>
<feature type="binding site" evidence="6">
    <location>
        <position position="258"/>
    </location>
    <ligand>
        <name>S-adenosyl-L-methionine</name>
        <dbReference type="ChEBI" id="CHEBI:59789"/>
    </ligand>
</feature>
<dbReference type="Gene3D" id="1.10.940.10">
    <property type="entry name" value="NusB-like"/>
    <property type="match status" value="1"/>
</dbReference>
<proteinExistence type="inferred from homology"/>
<feature type="binding site" evidence="6">
    <location>
        <position position="284"/>
    </location>
    <ligand>
        <name>S-adenosyl-L-methionine</name>
        <dbReference type="ChEBI" id="CHEBI:59789"/>
    </ligand>
</feature>
<protein>
    <submittedName>
        <fullName evidence="8">16S rRNA methyltransferase</fullName>
    </submittedName>
</protein>
<dbReference type="PANTHER" id="PTHR22807:SF61">
    <property type="entry name" value="NOL1_NOP2_SUN FAMILY PROTEIN _ ANTITERMINATION NUSB DOMAIN-CONTAINING PROTEIN"/>
    <property type="match status" value="1"/>
</dbReference>
<dbReference type="Pfam" id="PF01189">
    <property type="entry name" value="Methyltr_RsmB-F"/>
    <property type="match status" value="1"/>
</dbReference>
<evidence type="ECO:0000256" key="5">
    <source>
        <dbReference type="ARBA" id="ARBA00022884"/>
    </source>
</evidence>
<dbReference type="GO" id="GO:0008168">
    <property type="term" value="F:methyltransferase activity"/>
    <property type="evidence" value="ECO:0007669"/>
    <property type="project" value="UniProtKB-KW"/>
</dbReference>
<evidence type="ECO:0000256" key="3">
    <source>
        <dbReference type="ARBA" id="ARBA00022679"/>
    </source>
</evidence>
<dbReference type="CDD" id="cd02440">
    <property type="entry name" value="AdoMet_MTases"/>
    <property type="match status" value="1"/>
</dbReference>
<gene>
    <name evidence="8" type="ORF">JANAI62_14130</name>
</gene>
<dbReference type="Proteomes" id="UP000786693">
    <property type="component" value="Unassembled WGS sequence"/>
</dbReference>
<dbReference type="EMBL" id="BPFH01000002">
    <property type="protein sequence ID" value="GIT94790.1"/>
    <property type="molecule type" value="Genomic_DNA"/>
</dbReference>
<organism evidence="8 9">
    <name type="scientific">Jannaschia pagri</name>
    <dbReference type="NCBI Taxonomy" id="2829797"/>
    <lineage>
        <taxon>Bacteria</taxon>
        <taxon>Pseudomonadati</taxon>
        <taxon>Pseudomonadota</taxon>
        <taxon>Alphaproteobacteria</taxon>
        <taxon>Rhodobacterales</taxon>
        <taxon>Roseobacteraceae</taxon>
        <taxon>Jannaschia</taxon>
    </lineage>
</organism>
<dbReference type="PROSITE" id="PS01153">
    <property type="entry name" value="NOL1_NOP2_SUN"/>
    <property type="match status" value="1"/>
</dbReference>
<keyword evidence="9" id="KW-1185">Reference proteome</keyword>
<evidence type="ECO:0000256" key="6">
    <source>
        <dbReference type="PROSITE-ProRule" id="PRU01023"/>
    </source>
</evidence>
<dbReference type="InterPro" id="IPR035926">
    <property type="entry name" value="NusB-like_sf"/>
</dbReference>
<evidence type="ECO:0000256" key="2">
    <source>
        <dbReference type="ARBA" id="ARBA00022603"/>
    </source>
</evidence>
<evidence type="ECO:0000256" key="1">
    <source>
        <dbReference type="ARBA" id="ARBA00007494"/>
    </source>
</evidence>
<keyword evidence="2 6" id="KW-0489">Methyltransferase</keyword>
<dbReference type="RefSeq" id="WP_220748292.1">
    <property type="nucleotide sequence ID" value="NZ_BPFH01000002.1"/>
</dbReference>
<accession>A0ABQ4NK44</accession>
<comment type="caution">
    <text evidence="8">The sequence shown here is derived from an EMBL/GenBank/DDBJ whole genome shotgun (WGS) entry which is preliminary data.</text>
</comment>
<dbReference type="InterPro" id="IPR018314">
    <property type="entry name" value="RsmB/NOL1/NOP2-like_CS"/>
</dbReference>
<keyword evidence="3 6" id="KW-0808">Transferase</keyword>
<sequence length="421" mass="44476">MEDRPARDLPESLAARRGALRLLAHVLRDGRMLGDGASGLTGAPAARALRLAGLVLRHMGRADALLKARMQRQPAARIRDILRLAVVEIFVDGAAPHGVVNDAVALARATPRTVKQAGLVNAVLRGLGGAEAEWTALPPPALPAWLRKPLAKAWGRDRLEAIEAAHLTPAPLDLSVKPGGLAPDGVTLPTGTLRLDGGQVSALPGYAEGTWWVQDAAAAVPVRLLGDVAGQRVLDLCAAPGGKTMQLAAAGAEVTALDVSEARLKRVAENLTRTGLSATVVTADAMNWTPPAPFDAILLDAPCTATGTIRRHPDLPHLREARDVEALTRMQFHLLDRALTMLAPGGRLVFCTCSLLPVEGEHQITAALKRHPDLRATALDPAAYGLPPETQSPHGLRLLPDLWPDRGGLDGFYMALLTKAA</sequence>
<dbReference type="InterPro" id="IPR001678">
    <property type="entry name" value="MeTrfase_RsmB-F_NOP2_dom"/>
</dbReference>
<dbReference type="SUPFAM" id="SSF48013">
    <property type="entry name" value="NusB-like"/>
    <property type="match status" value="1"/>
</dbReference>
<evidence type="ECO:0000313" key="9">
    <source>
        <dbReference type="Proteomes" id="UP000786693"/>
    </source>
</evidence>
<dbReference type="PANTHER" id="PTHR22807">
    <property type="entry name" value="NOP2 YEAST -RELATED NOL1/NOP2/FMU SUN DOMAIN-CONTAINING"/>
    <property type="match status" value="1"/>
</dbReference>
<name>A0ABQ4NK44_9RHOB</name>
<feature type="binding site" evidence="6">
    <location>
        <begin position="237"/>
        <end position="243"/>
    </location>
    <ligand>
        <name>S-adenosyl-L-methionine</name>
        <dbReference type="ChEBI" id="CHEBI:59789"/>
    </ligand>
</feature>
<comment type="similarity">
    <text evidence="1 6">Belongs to the class I-like SAM-binding methyltransferase superfamily. RsmB/NOP family.</text>
</comment>
<dbReference type="InterPro" id="IPR023267">
    <property type="entry name" value="RCMT"/>
</dbReference>
<dbReference type="PROSITE" id="PS51686">
    <property type="entry name" value="SAM_MT_RSMB_NOP"/>
    <property type="match status" value="1"/>
</dbReference>
<keyword evidence="4 6" id="KW-0949">S-adenosyl-L-methionine</keyword>
<dbReference type="InterPro" id="IPR029063">
    <property type="entry name" value="SAM-dependent_MTases_sf"/>
</dbReference>
<feature type="binding site" evidence="6">
    <location>
        <position position="300"/>
    </location>
    <ligand>
        <name>S-adenosyl-L-methionine</name>
        <dbReference type="ChEBI" id="CHEBI:59789"/>
    </ligand>
</feature>
<dbReference type="InterPro" id="IPR049560">
    <property type="entry name" value="MeTrfase_RsmB-F_NOP2_cat"/>
</dbReference>
<evidence type="ECO:0000259" key="7">
    <source>
        <dbReference type="PROSITE" id="PS51686"/>
    </source>
</evidence>
<dbReference type="GO" id="GO:0032259">
    <property type="term" value="P:methylation"/>
    <property type="evidence" value="ECO:0007669"/>
    <property type="project" value="UniProtKB-KW"/>
</dbReference>
<keyword evidence="5 6" id="KW-0694">RNA-binding</keyword>
<dbReference type="PRINTS" id="PR02008">
    <property type="entry name" value="RCMTFAMILY"/>
</dbReference>
<evidence type="ECO:0000256" key="4">
    <source>
        <dbReference type="ARBA" id="ARBA00022691"/>
    </source>
</evidence>
<dbReference type="Pfam" id="PF01029">
    <property type="entry name" value="NusB"/>
    <property type="match status" value="1"/>
</dbReference>
<dbReference type="SUPFAM" id="SSF53335">
    <property type="entry name" value="S-adenosyl-L-methionine-dependent methyltransferases"/>
    <property type="match status" value="1"/>
</dbReference>
<evidence type="ECO:0000313" key="8">
    <source>
        <dbReference type="EMBL" id="GIT94790.1"/>
    </source>
</evidence>
<feature type="active site" description="Nucleophile" evidence="6">
    <location>
        <position position="353"/>
    </location>
</feature>
<feature type="domain" description="SAM-dependent MTase RsmB/NOP-type" evidence="7">
    <location>
        <begin position="134"/>
        <end position="420"/>
    </location>
</feature>
<dbReference type="InterPro" id="IPR006027">
    <property type="entry name" value="NusB_RsmB_TIM44"/>
</dbReference>
<reference evidence="8 9" key="1">
    <citation type="submission" date="2021-05" db="EMBL/GenBank/DDBJ databases">
        <title>Bacteria Genome sequencing.</title>
        <authorList>
            <person name="Takabe Y."/>
            <person name="Nakajima Y."/>
            <person name="Suzuki S."/>
            <person name="Shiozaki T."/>
        </authorList>
    </citation>
    <scope>NUCLEOTIDE SEQUENCE [LARGE SCALE GENOMIC DNA]</scope>
    <source>
        <strain evidence="8 9">AI_62</strain>
    </source>
</reference>